<feature type="compositionally biased region" description="Basic and acidic residues" evidence="1">
    <location>
        <begin position="544"/>
        <end position="569"/>
    </location>
</feature>
<dbReference type="STRING" id="686832.A0A0C3CQR4"/>
<feature type="region of interest" description="Disordered" evidence="1">
    <location>
        <begin position="350"/>
        <end position="388"/>
    </location>
</feature>
<evidence type="ECO:0000256" key="1">
    <source>
        <dbReference type="SAM" id="MobiDB-lite"/>
    </source>
</evidence>
<keyword evidence="3" id="KW-1185">Reference proteome</keyword>
<dbReference type="OrthoDB" id="2564267at2759"/>
<accession>A0A0C3CQR4</accession>
<feature type="region of interest" description="Disordered" evidence="1">
    <location>
        <begin position="66"/>
        <end position="113"/>
    </location>
</feature>
<feature type="compositionally biased region" description="Basic and acidic residues" evidence="1">
    <location>
        <begin position="361"/>
        <end position="371"/>
    </location>
</feature>
<feature type="region of interest" description="Disordered" evidence="1">
    <location>
        <begin position="136"/>
        <end position="167"/>
    </location>
</feature>
<dbReference type="AlphaFoldDB" id="A0A0C3CQR4"/>
<feature type="region of interest" description="Disordered" evidence="1">
    <location>
        <begin position="449"/>
        <end position="490"/>
    </location>
</feature>
<name>A0A0C3CQR4_HEBCY</name>
<reference evidence="3" key="2">
    <citation type="submission" date="2015-01" db="EMBL/GenBank/DDBJ databases">
        <title>Evolutionary Origins and Diversification of the Mycorrhizal Mutualists.</title>
        <authorList>
            <consortium name="DOE Joint Genome Institute"/>
            <consortium name="Mycorrhizal Genomics Consortium"/>
            <person name="Kohler A."/>
            <person name="Kuo A."/>
            <person name="Nagy L.G."/>
            <person name="Floudas D."/>
            <person name="Copeland A."/>
            <person name="Barry K.W."/>
            <person name="Cichocki N."/>
            <person name="Veneault-Fourrey C."/>
            <person name="LaButti K."/>
            <person name="Lindquist E.A."/>
            <person name="Lipzen A."/>
            <person name="Lundell T."/>
            <person name="Morin E."/>
            <person name="Murat C."/>
            <person name="Riley R."/>
            <person name="Ohm R."/>
            <person name="Sun H."/>
            <person name="Tunlid A."/>
            <person name="Henrissat B."/>
            <person name="Grigoriev I.V."/>
            <person name="Hibbett D.S."/>
            <person name="Martin F."/>
        </authorList>
    </citation>
    <scope>NUCLEOTIDE SEQUENCE [LARGE SCALE GENOMIC DNA]</scope>
    <source>
        <strain evidence="3">h7</strain>
    </source>
</reference>
<sequence length="860" mass="95933">MATPAAFSRLQLAAALLATSEYDNDLENPDIPYRSAQDSAIFAHLRRNPAARPELPSRRSDYLGVSLPSESGSLGCRESALDTRRSRASKGSMDLLRNPFGADNASEIEDNEGEEGLEVDLASWGLDTFMSKDKVKSAKAKGEKPPPAVGSTRSRIPSANRESSFTSPRRGLITAKSMSVGGRNEALEAVAPELERRRSFGSPLDLVGMEPSGFPLQRPRAVSHASFPPSHMVPFPTRSIRSPSPRIEQAYHDNKRDAYDQIHSAASMNVAITLDEEDNPFAIHHSSHISRFDPKSVSRARSHSNASMGSRLILDNEMDTASIRTGDPYARERRYSTLELLRPKVLVMPSPLQPVSSHGAPEPRRKFRDGFELSADGPPLPPGARSSRRLSSLSLLEAGGENIPLASNSFTPNPFVDLTLSQKTFRNTLSSHRPLTIHRVRVFTGDQRPSMMARDQQRSSTLIDPASLQTRPTNQRMSSYGSQNTQKGLARHPSVTIKPLLNFDGEDEKLLQPPLTANRLPNSRSVFGVDTLWQREMVKLKELQGAEERENAERQKRDEEAEKKKQEKKERKKKKKRDQNTTIVEDIDEPREPRVSAEPPILPNIRRASRRAPPKPSESDVSSESDPEDLRFQIQEMESNVWHSSDDEGTGPRRTTGTGPRYPNQAAKASPRSDIDSEEDLPLAVTIHKAAARAAFSNSQRPLDSDDEDRPLSQLLKATPATASRNLFVNPQSRLDDDDQPLGLRVSKANLYPSQEDEDDTPLALHPEQQRRTQYQLLAQQQQHQQQLMMQAQLQSSIMMNTSMMNLTPGYYPQPILNPMAMLQMQAPGPIPSPPPIHDEAKYGRVDRWRRDVVVDRESV</sequence>
<organism evidence="2 3">
    <name type="scientific">Hebeloma cylindrosporum</name>
    <dbReference type="NCBI Taxonomy" id="76867"/>
    <lineage>
        <taxon>Eukaryota</taxon>
        <taxon>Fungi</taxon>
        <taxon>Dikarya</taxon>
        <taxon>Basidiomycota</taxon>
        <taxon>Agaricomycotina</taxon>
        <taxon>Agaricomycetes</taxon>
        <taxon>Agaricomycetidae</taxon>
        <taxon>Agaricales</taxon>
        <taxon>Agaricineae</taxon>
        <taxon>Hymenogastraceae</taxon>
        <taxon>Hebeloma</taxon>
    </lineage>
</organism>
<proteinExistence type="predicted"/>
<feature type="region of interest" description="Disordered" evidence="1">
    <location>
        <begin position="218"/>
        <end position="243"/>
    </location>
</feature>
<dbReference type="EMBL" id="KN831771">
    <property type="protein sequence ID" value="KIM46201.1"/>
    <property type="molecule type" value="Genomic_DNA"/>
</dbReference>
<evidence type="ECO:0000313" key="2">
    <source>
        <dbReference type="EMBL" id="KIM46201.1"/>
    </source>
</evidence>
<feature type="region of interest" description="Disordered" evidence="1">
    <location>
        <begin position="544"/>
        <end position="677"/>
    </location>
</feature>
<dbReference type="HOGENOM" id="CLU_014992_0_0_1"/>
<evidence type="ECO:0000313" key="3">
    <source>
        <dbReference type="Proteomes" id="UP000053424"/>
    </source>
</evidence>
<feature type="compositionally biased region" description="Polar residues" evidence="1">
    <location>
        <begin position="151"/>
        <end position="167"/>
    </location>
</feature>
<feature type="compositionally biased region" description="Polar residues" evidence="1">
    <location>
        <begin position="458"/>
        <end position="487"/>
    </location>
</feature>
<protein>
    <submittedName>
        <fullName evidence="2">Uncharacterized protein</fullName>
    </submittedName>
</protein>
<reference evidence="2 3" key="1">
    <citation type="submission" date="2014-04" db="EMBL/GenBank/DDBJ databases">
        <authorList>
            <consortium name="DOE Joint Genome Institute"/>
            <person name="Kuo A."/>
            <person name="Gay G."/>
            <person name="Dore J."/>
            <person name="Kohler A."/>
            <person name="Nagy L.G."/>
            <person name="Floudas D."/>
            <person name="Copeland A."/>
            <person name="Barry K.W."/>
            <person name="Cichocki N."/>
            <person name="Veneault-Fourrey C."/>
            <person name="LaButti K."/>
            <person name="Lindquist E.A."/>
            <person name="Lipzen A."/>
            <person name="Lundell T."/>
            <person name="Morin E."/>
            <person name="Murat C."/>
            <person name="Sun H."/>
            <person name="Tunlid A."/>
            <person name="Henrissat B."/>
            <person name="Grigoriev I.V."/>
            <person name="Hibbett D.S."/>
            <person name="Martin F."/>
            <person name="Nordberg H.P."/>
            <person name="Cantor M.N."/>
            <person name="Hua S.X."/>
        </authorList>
    </citation>
    <scope>NUCLEOTIDE SEQUENCE [LARGE SCALE GENOMIC DNA]</scope>
    <source>
        <strain evidence="3">h7</strain>
    </source>
</reference>
<dbReference type="Proteomes" id="UP000053424">
    <property type="component" value="Unassembled WGS sequence"/>
</dbReference>
<feature type="compositionally biased region" description="Low complexity" evidence="1">
    <location>
        <begin position="652"/>
        <end position="661"/>
    </location>
</feature>
<gene>
    <name evidence="2" type="ORF">M413DRAFT_16921</name>
</gene>